<evidence type="ECO:0000313" key="4">
    <source>
        <dbReference type="Proteomes" id="UP000574390"/>
    </source>
</evidence>
<name>A0A7J6PNA6_PEROL</name>
<feature type="region of interest" description="Disordered" evidence="1">
    <location>
        <begin position="25"/>
        <end position="44"/>
    </location>
</feature>
<feature type="chain" id="PRO_5029707170" evidence="2">
    <location>
        <begin position="21"/>
        <end position="388"/>
    </location>
</feature>
<organism evidence="3 4">
    <name type="scientific">Perkinsus olseni</name>
    <name type="common">Perkinsus atlanticus</name>
    <dbReference type="NCBI Taxonomy" id="32597"/>
    <lineage>
        <taxon>Eukaryota</taxon>
        <taxon>Sar</taxon>
        <taxon>Alveolata</taxon>
        <taxon>Perkinsozoa</taxon>
        <taxon>Perkinsea</taxon>
        <taxon>Perkinsida</taxon>
        <taxon>Perkinsidae</taxon>
        <taxon>Perkinsus</taxon>
    </lineage>
</organism>
<dbReference type="AlphaFoldDB" id="A0A7J6PNA6"/>
<dbReference type="Proteomes" id="UP000574390">
    <property type="component" value="Unassembled WGS sequence"/>
</dbReference>
<comment type="caution">
    <text evidence="3">The sequence shown here is derived from an EMBL/GenBank/DDBJ whole genome shotgun (WGS) entry which is preliminary data.</text>
</comment>
<evidence type="ECO:0000256" key="1">
    <source>
        <dbReference type="SAM" id="MobiDB-lite"/>
    </source>
</evidence>
<accession>A0A7J6PNA6</accession>
<sequence>MLTSLFYSTFATLTLHLVEGILKGSPTRDPPVTSKATGTGPEQHATTNVANFYDERSEVDKEHCAVGCDAEGRVNYIVRDLTNSTYGFFLDVSMDAPITRLFKGVENGFSIGAQNTTEKENLTDRVSPLKRHLMKEIGGTPPWEEEMLLRMKEGKQNLAGYPSALPFPSPSRSKVKFFSSAATEDGRHWRSHSHGCEDMRLEFLQRYFSNTSFYFGRHLHQKAQFVQWVTWVNLDTPVPGQPLRITRLSMALDRYFPEMELKFDEDRLRELEEGADQVVPDPTRLSDKPYMVEMCDKRLGNYVKYIAQKDGVSEADLVSHEVFRTLYNDNRSAGVVMWLLTGKVHPRKPDNLDHWRGPYSVLHYKDYYKKRYARSLLAGGLITNRNLR</sequence>
<evidence type="ECO:0000313" key="3">
    <source>
        <dbReference type="EMBL" id="KAF4697502.1"/>
    </source>
</evidence>
<evidence type="ECO:0000256" key="2">
    <source>
        <dbReference type="SAM" id="SignalP"/>
    </source>
</evidence>
<reference evidence="3 4" key="1">
    <citation type="submission" date="2020-04" db="EMBL/GenBank/DDBJ databases">
        <title>Perkinsus olseni comparative genomics.</title>
        <authorList>
            <person name="Bogema D.R."/>
        </authorList>
    </citation>
    <scope>NUCLEOTIDE SEQUENCE [LARGE SCALE GENOMIC DNA]</scope>
    <source>
        <strain evidence="3">ATCC PRA-205</strain>
    </source>
</reference>
<gene>
    <name evidence="3" type="ORF">FOZ62_003050</name>
</gene>
<proteinExistence type="predicted"/>
<dbReference type="EMBL" id="JABANM010035595">
    <property type="protein sequence ID" value="KAF4697502.1"/>
    <property type="molecule type" value="Genomic_DNA"/>
</dbReference>
<protein>
    <submittedName>
        <fullName evidence="3">Uncharacterized protein</fullName>
    </submittedName>
</protein>
<feature type="signal peptide" evidence="2">
    <location>
        <begin position="1"/>
        <end position="20"/>
    </location>
</feature>
<keyword evidence="2" id="KW-0732">Signal</keyword>